<reference evidence="2 3" key="1">
    <citation type="submission" date="2023-08" db="EMBL/GenBank/DDBJ databases">
        <authorList>
            <person name="Girao M."/>
            <person name="Carvalho M.F."/>
        </authorList>
    </citation>
    <scope>NUCLEOTIDE SEQUENCE [LARGE SCALE GENOMIC DNA]</scope>
    <source>
        <strain evidence="2 3">CC-R104</strain>
    </source>
</reference>
<dbReference type="EMBL" id="JAUZMZ010000061">
    <property type="protein sequence ID" value="MEE2032918.1"/>
    <property type="molecule type" value="Genomic_DNA"/>
</dbReference>
<dbReference type="Gene3D" id="1.10.10.10">
    <property type="entry name" value="Winged helix-like DNA-binding domain superfamily/Winged helix DNA-binding domain"/>
    <property type="match status" value="1"/>
</dbReference>
<gene>
    <name evidence="2" type="ORF">Q8814_12470</name>
</gene>
<dbReference type="InterPro" id="IPR050313">
    <property type="entry name" value="Carb_Metab_HTH_regulators"/>
</dbReference>
<accession>A0ABU7JSA8</accession>
<dbReference type="Pfam" id="PF12840">
    <property type="entry name" value="HTH_20"/>
    <property type="match status" value="1"/>
</dbReference>
<feature type="region of interest" description="Disordered" evidence="1">
    <location>
        <begin position="102"/>
        <end position="122"/>
    </location>
</feature>
<feature type="region of interest" description="Disordered" evidence="1">
    <location>
        <begin position="25"/>
        <end position="59"/>
    </location>
</feature>
<dbReference type="CDD" id="cd00090">
    <property type="entry name" value="HTH_ARSR"/>
    <property type="match status" value="1"/>
</dbReference>
<dbReference type="PANTHER" id="PTHR30363:SF28">
    <property type="entry name" value="TRANSCRIPTIONAL REGULATORY PROTEIN-RELATED"/>
    <property type="match status" value="1"/>
</dbReference>
<evidence type="ECO:0000313" key="3">
    <source>
        <dbReference type="Proteomes" id="UP001331936"/>
    </source>
</evidence>
<evidence type="ECO:0000313" key="2">
    <source>
        <dbReference type="EMBL" id="MEE2032918.1"/>
    </source>
</evidence>
<proteinExistence type="predicted"/>
<dbReference type="InterPro" id="IPR011991">
    <property type="entry name" value="ArsR-like_HTH"/>
</dbReference>
<dbReference type="PANTHER" id="PTHR30363">
    <property type="entry name" value="HTH-TYPE TRANSCRIPTIONAL REGULATOR SRLR-RELATED"/>
    <property type="match status" value="1"/>
</dbReference>
<organism evidence="2 3">
    <name type="scientific">Rhodococcus chondri</name>
    <dbReference type="NCBI Taxonomy" id="3065941"/>
    <lineage>
        <taxon>Bacteria</taxon>
        <taxon>Bacillati</taxon>
        <taxon>Actinomycetota</taxon>
        <taxon>Actinomycetes</taxon>
        <taxon>Mycobacteriales</taxon>
        <taxon>Nocardiaceae</taxon>
        <taxon>Rhodococcus</taxon>
    </lineage>
</organism>
<protein>
    <submittedName>
        <fullName evidence="2">Transcriptional regulator</fullName>
    </submittedName>
</protein>
<comment type="caution">
    <text evidence="2">The sequence shown here is derived from an EMBL/GenBank/DDBJ whole genome shotgun (WGS) entry which is preliminary data.</text>
</comment>
<name>A0ABU7JSA8_9NOCA</name>
<sequence length="275" mass="29096">MMGSGRGRAPLVDHVLEFRHTGVVKTPTMSASDEERAGHDPATVPSARATSGREVPQHEGQTRAAVVQLLLEQGPITAPDIGDRLGLSAAGVRRHLDALIESGEAQAAAPPRRQGRGRGRPARRFQLTAVGRARLGHSYDDLAGAAMRHLREIGGDAAIEDFARRRVQSILGRVTPAESDSSAEIEAVAEDIADAFTAAGFAASTRQVGAGVQICQHHCPVSHVAEEFPELCEAEREAFVEILGTHVQRLATIANGDAFCTTHVPVLPPKGGARS</sequence>
<dbReference type="Proteomes" id="UP001331936">
    <property type="component" value="Unassembled WGS sequence"/>
</dbReference>
<dbReference type="InterPro" id="IPR036390">
    <property type="entry name" value="WH_DNA-bd_sf"/>
</dbReference>
<keyword evidence="3" id="KW-1185">Reference proteome</keyword>
<feature type="compositionally biased region" description="Basic residues" evidence="1">
    <location>
        <begin position="113"/>
        <end position="122"/>
    </location>
</feature>
<dbReference type="InterPro" id="IPR036388">
    <property type="entry name" value="WH-like_DNA-bd_sf"/>
</dbReference>
<evidence type="ECO:0000256" key="1">
    <source>
        <dbReference type="SAM" id="MobiDB-lite"/>
    </source>
</evidence>
<dbReference type="SUPFAM" id="SSF46785">
    <property type="entry name" value="Winged helix' DNA-binding domain"/>
    <property type="match status" value="1"/>
</dbReference>